<proteinExistence type="predicted"/>
<accession>A0ABW3UF51</accession>
<evidence type="ECO:0000313" key="1">
    <source>
        <dbReference type="EMBL" id="MFD1219582.1"/>
    </source>
</evidence>
<keyword evidence="2" id="KW-1185">Reference proteome</keyword>
<gene>
    <name evidence="1" type="ORF">ACFQ4B_05595</name>
</gene>
<evidence type="ECO:0000313" key="2">
    <source>
        <dbReference type="Proteomes" id="UP001597180"/>
    </source>
</evidence>
<sequence>MTYVIDLLNNKKEEYETLLSLVNSQFEKGNVFRSEFEVDSAKKSKSHYEQILADINEKLQLITMKG</sequence>
<reference evidence="2" key="1">
    <citation type="journal article" date="2019" name="Int. J. Syst. Evol. Microbiol.">
        <title>The Global Catalogue of Microorganisms (GCM) 10K type strain sequencing project: providing services to taxonomists for standard genome sequencing and annotation.</title>
        <authorList>
            <consortium name="The Broad Institute Genomics Platform"/>
            <consortium name="The Broad Institute Genome Sequencing Center for Infectious Disease"/>
            <person name="Wu L."/>
            <person name="Ma J."/>
        </authorList>
    </citation>
    <scope>NUCLEOTIDE SEQUENCE [LARGE SCALE GENOMIC DNA]</scope>
    <source>
        <strain evidence="2">CCUG 53270</strain>
    </source>
</reference>
<name>A0ABW3UF51_9BACL</name>
<protein>
    <submittedName>
        <fullName evidence="1">Uncharacterized protein</fullName>
    </submittedName>
</protein>
<dbReference type="RefSeq" id="WP_345594986.1">
    <property type="nucleotide sequence ID" value="NZ_BAABJG010000055.1"/>
</dbReference>
<comment type="caution">
    <text evidence="1">The sequence shown here is derived from an EMBL/GenBank/DDBJ whole genome shotgun (WGS) entry which is preliminary data.</text>
</comment>
<dbReference type="EMBL" id="JBHTLU010000012">
    <property type="protein sequence ID" value="MFD1219582.1"/>
    <property type="molecule type" value="Genomic_DNA"/>
</dbReference>
<organism evidence="1 2">
    <name type="scientific">Paenibacillus vulneris</name>
    <dbReference type="NCBI Taxonomy" id="1133364"/>
    <lineage>
        <taxon>Bacteria</taxon>
        <taxon>Bacillati</taxon>
        <taxon>Bacillota</taxon>
        <taxon>Bacilli</taxon>
        <taxon>Bacillales</taxon>
        <taxon>Paenibacillaceae</taxon>
        <taxon>Paenibacillus</taxon>
    </lineage>
</organism>
<dbReference type="Proteomes" id="UP001597180">
    <property type="component" value="Unassembled WGS sequence"/>
</dbReference>